<dbReference type="OrthoDB" id="5592888at2"/>
<dbReference type="STRING" id="1441930.Z042_05480"/>
<evidence type="ECO:0000313" key="6">
    <source>
        <dbReference type="Proteomes" id="UP000019030"/>
    </source>
</evidence>
<dbReference type="InterPro" id="IPR050498">
    <property type="entry name" value="Ycf3"/>
</dbReference>
<name>W0LJQ6_9GAMM</name>
<dbReference type="HOGENOM" id="CLU_003728_2_4_6"/>
<reference evidence="5 6" key="2">
    <citation type="submission" date="2015-03" db="EMBL/GenBank/DDBJ databases">
        <authorList>
            <person name="Chan K.-G."/>
        </authorList>
    </citation>
    <scope>NUCLEOTIDE SEQUENCE [LARGE SCALE GENOMIC DNA]</scope>
    <source>
        <strain evidence="5 6">RB-25</strain>
    </source>
</reference>
<sequence length="309" mass="34401">MLSKHSRYLFSTITGIAGCVITTVFASNTLQSAPLSQEQDTLPASQETISTLRENCEFSVSAPMEAPIDACSELIKVSGQDYHLRAWATAYKGLAYDRMTTWGTAADKARYAPLALELYRSAIQINPKEIIAYRLLGDYFYNRDAKQAIENYKIAATLAPQDDDGSDNLKVAWLYDQEKNYREAVAVYTQLIDTGKGGPVYKGAQLYAMRAQSYSRLGELTSAVADYDEAIRLMPSNITYLTQRGNVYRKMKQYPKALADLDLALSRMDYAEAFLVRGLLKQETGDEAGAKEDIARAKDIEPGVKEDNL</sequence>
<dbReference type="PANTHER" id="PTHR44858">
    <property type="entry name" value="TETRATRICOPEPTIDE REPEAT PROTEIN 6"/>
    <property type="match status" value="1"/>
</dbReference>
<protein>
    <submittedName>
        <fullName evidence="5">Uncharacterized protein</fullName>
    </submittedName>
</protein>
<dbReference type="SMART" id="SM00028">
    <property type="entry name" value="TPR"/>
    <property type="match status" value="4"/>
</dbReference>
<keyword evidence="1" id="KW-0677">Repeat</keyword>
<dbReference type="PANTHER" id="PTHR44858:SF1">
    <property type="entry name" value="UDP-N-ACETYLGLUCOSAMINE--PEPTIDE N-ACETYLGLUCOSAMINYLTRANSFERASE SPINDLY-RELATED"/>
    <property type="match status" value="1"/>
</dbReference>
<dbReference type="PATRIC" id="fig|1441930.4.peg.1095"/>
<evidence type="ECO:0000256" key="3">
    <source>
        <dbReference type="PROSITE-ProRule" id="PRU00339"/>
    </source>
</evidence>
<dbReference type="InterPro" id="IPR019734">
    <property type="entry name" value="TPR_rpt"/>
</dbReference>
<dbReference type="InterPro" id="IPR011990">
    <property type="entry name" value="TPR-like_helical_dom_sf"/>
</dbReference>
<gene>
    <name evidence="5" type="ORF">Z042_05480</name>
</gene>
<evidence type="ECO:0000256" key="2">
    <source>
        <dbReference type="ARBA" id="ARBA00022803"/>
    </source>
</evidence>
<reference evidence="5 6" key="1">
    <citation type="submission" date="2014-01" db="EMBL/GenBank/DDBJ databases">
        <title>Isolation of Serratia multitudinisentens RB-25 from Ex-Landfill site.</title>
        <authorList>
            <person name="Robson E.H.J."/>
        </authorList>
    </citation>
    <scope>NUCLEOTIDE SEQUENCE [LARGE SCALE GENOMIC DNA]</scope>
    <source>
        <strain evidence="5 6">RB-25</strain>
    </source>
</reference>
<dbReference type="AlphaFoldDB" id="W0LJQ6"/>
<evidence type="ECO:0000313" key="5">
    <source>
        <dbReference type="EMBL" id="AHG22669.1"/>
    </source>
</evidence>
<keyword evidence="2 3" id="KW-0802">TPR repeat</keyword>
<keyword evidence="6" id="KW-1185">Reference proteome</keyword>
<dbReference type="PROSITE" id="PS51257">
    <property type="entry name" value="PROKAR_LIPOPROTEIN"/>
    <property type="match status" value="1"/>
</dbReference>
<evidence type="ECO:0000256" key="4">
    <source>
        <dbReference type="SAM" id="MobiDB-lite"/>
    </source>
</evidence>
<dbReference type="RefSeq" id="WP_024914337.1">
    <property type="nucleotide sequence ID" value="NZ_CP007044.2"/>
</dbReference>
<dbReference type="Pfam" id="PF13181">
    <property type="entry name" value="TPR_8"/>
    <property type="match status" value="1"/>
</dbReference>
<dbReference type="SUPFAM" id="SSF48452">
    <property type="entry name" value="TPR-like"/>
    <property type="match status" value="2"/>
</dbReference>
<dbReference type="KEGG" id="sfo:Z042_05480"/>
<feature type="repeat" description="TPR" evidence="3">
    <location>
        <begin position="204"/>
        <end position="237"/>
    </location>
</feature>
<proteinExistence type="predicted"/>
<dbReference type="eggNOG" id="COG0457">
    <property type="taxonomic scope" value="Bacteria"/>
</dbReference>
<evidence type="ECO:0000256" key="1">
    <source>
        <dbReference type="ARBA" id="ARBA00022737"/>
    </source>
</evidence>
<accession>W0LJQ6</accession>
<feature type="compositionally biased region" description="Basic and acidic residues" evidence="4">
    <location>
        <begin position="288"/>
        <end position="309"/>
    </location>
</feature>
<dbReference type="Gene3D" id="1.25.40.10">
    <property type="entry name" value="Tetratricopeptide repeat domain"/>
    <property type="match status" value="2"/>
</dbReference>
<dbReference type="Proteomes" id="UP000019030">
    <property type="component" value="Chromosome"/>
</dbReference>
<feature type="region of interest" description="Disordered" evidence="4">
    <location>
        <begin position="285"/>
        <end position="309"/>
    </location>
</feature>
<organism evidence="5 6">
    <name type="scientific">Chania multitudinisentens RB-25</name>
    <dbReference type="NCBI Taxonomy" id="1441930"/>
    <lineage>
        <taxon>Bacteria</taxon>
        <taxon>Pseudomonadati</taxon>
        <taxon>Pseudomonadota</taxon>
        <taxon>Gammaproteobacteria</taxon>
        <taxon>Enterobacterales</taxon>
        <taxon>Yersiniaceae</taxon>
        <taxon>Chania</taxon>
    </lineage>
</organism>
<dbReference type="EMBL" id="CP007044">
    <property type="protein sequence ID" value="AHG22669.1"/>
    <property type="molecule type" value="Genomic_DNA"/>
</dbReference>
<dbReference type="PROSITE" id="PS50005">
    <property type="entry name" value="TPR"/>
    <property type="match status" value="1"/>
</dbReference>